<organism evidence="1 2">
    <name type="scientific">Staphylococcus phage Twort (strain DSM 17442 / HER 48)</name>
    <name type="common">Bacteriophage Twort</name>
    <dbReference type="NCBI Taxonomy" id="2908167"/>
    <lineage>
        <taxon>Viruses</taxon>
        <taxon>Duplodnaviria</taxon>
        <taxon>Heunggongvirae</taxon>
        <taxon>Uroviricota</taxon>
        <taxon>Caudoviricetes</taxon>
        <taxon>Herelleviridae</taxon>
        <taxon>Twortvirinae</taxon>
        <taxon>Twortvirus</taxon>
        <taxon>Twortvirus twort</taxon>
    </lineage>
</organism>
<dbReference type="RefSeq" id="YP_238681.1">
    <property type="nucleotide sequence ID" value="NC_007021.1"/>
</dbReference>
<organismHost>
    <name type="scientific">Twortvirus twort</name>
    <dbReference type="NCBI Taxonomy" id="55510"/>
</organismHost>
<sequence>MELKKWKDIIESMDTLNGYEFTSNGFTFNKESSFKKVSEFESDEEHSILFKIKDTDLDLTVTFTMIEETNKLVIIFSQEIMYSFDIPEGVENPEVFLEECYVGAKSKYFELKDKIENGTREVNKLPGIIGLCSSYVESYIPKTTVQVNLLSKEVKQINGDVFESVILHLDCNYKLVLYYNQKTHLITIKLYSPDKEAVTVINNVSTTVKSIENNLVKAVEPISIGHL</sequence>
<reference evidence="1 2" key="1">
    <citation type="submission" date="2020-03" db="EMBL/GenBank/DDBJ databases">
        <title>Variable regions in the genome of staphylococcal bacteriophage Twort.</title>
        <authorList>
            <person name="Glowacka-Rutkowska A."/>
            <person name="Gawor J."/>
            <person name="Lobocka M."/>
        </authorList>
    </citation>
    <scope>NUCLEOTIDE SEQUENCE [LARGE SCALE GENOMIC DNA]</scope>
</reference>
<proteinExistence type="predicted"/>
<name>A0A6H0X560_BPTWO</name>
<dbReference type="EMBL" id="MT151386">
    <property type="protein sequence ID" value="QIW89043.1"/>
    <property type="molecule type" value="Genomic_DNA"/>
</dbReference>
<accession>A0A6H0X560</accession>
<protein>
    <submittedName>
        <fullName evidence="1">Uncharacterized protein</fullName>
    </submittedName>
</protein>
<dbReference type="Proteomes" id="UP000503318">
    <property type="component" value="Segment"/>
</dbReference>
<evidence type="ECO:0000313" key="2">
    <source>
        <dbReference type="Proteomes" id="UP000503318"/>
    </source>
</evidence>
<gene>
    <name evidence="1" type="ORF">TwortDSMZ_034</name>
</gene>
<dbReference type="KEGG" id="vg:5130428"/>
<evidence type="ECO:0000313" key="1">
    <source>
        <dbReference type="EMBL" id="QIW89043.1"/>
    </source>
</evidence>